<feature type="compositionally biased region" description="Polar residues" evidence="4">
    <location>
        <begin position="163"/>
        <end position="172"/>
    </location>
</feature>
<dbReference type="EMBL" id="JH687805">
    <property type="protein sequence ID" value="EJD40160.1"/>
    <property type="molecule type" value="Genomic_DNA"/>
</dbReference>
<dbReference type="PANTHER" id="PTHR24171">
    <property type="entry name" value="ANKYRIN REPEAT DOMAIN-CONTAINING PROTEIN 39-RELATED"/>
    <property type="match status" value="1"/>
</dbReference>
<evidence type="ECO:0000256" key="1">
    <source>
        <dbReference type="ARBA" id="ARBA00022737"/>
    </source>
</evidence>
<sequence length="172" mass="18107">MTSAAREPQASPSRPGTAGDRPLTVNELPQETLDFASKMFDLARNGETEQLEAYLDAGLPANLTNHTGATLLMLAAYHGHAATVAALVKRGADVNALNDKGQSPLAGAVFKGEEEVVKILVEARADPNAGQPSAMQAATVFNKPQYLELFQQQSGGRAAPDQNAHSLQTVNS</sequence>
<dbReference type="OMA" id="TARMFGK"/>
<name>J0D1X2_AURST</name>
<keyword evidence="1" id="KW-0677">Repeat</keyword>
<dbReference type="SMART" id="SM00248">
    <property type="entry name" value="ANK"/>
    <property type="match status" value="2"/>
</dbReference>
<evidence type="ECO:0000256" key="4">
    <source>
        <dbReference type="SAM" id="MobiDB-lite"/>
    </source>
</evidence>
<feature type="region of interest" description="Disordered" evidence="4">
    <location>
        <begin position="152"/>
        <end position="172"/>
    </location>
</feature>
<organism evidence="5 6">
    <name type="scientific">Auricularia subglabra (strain TFB-10046 / SS5)</name>
    <name type="common">White-rot fungus</name>
    <name type="synonym">Auricularia delicata (strain TFB10046)</name>
    <dbReference type="NCBI Taxonomy" id="717982"/>
    <lineage>
        <taxon>Eukaryota</taxon>
        <taxon>Fungi</taxon>
        <taxon>Dikarya</taxon>
        <taxon>Basidiomycota</taxon>
        <taxon>Agaricomycotina</taxon>
        <taxon>Agaricomycetes</taxon>
        <taxon>Auriculariales</taxon>
        <taxon>Auriculariaceae</taxon>
        <taxon>Auricularia</taxon>
    </lineage>
</organism>
<feature type="region of interest" description="Disordered" evidence="4">
    <location>
        <begin position="1"/>
        <end position="24"/>
    </location>
</feature>
<gene>
    <name evidence="5" type="ORF">AURDEDRAFT_107030</name>
</gene>
<reference evidence="6" key="1">
    <citation type="journal article" date="2012" name="Science">
        <title>The Paleozoic origin of enzymatic lignin decomposition reconstructed from 31 fungal genomes.</title>
        <authorList>
            <person name="Floudas D."/>
            <person name="Binder M."/>
            <person name="Riley R."/>
            <person name="Barry K."/>
            <person name="Blanchette R.A."/>
            <person name="Henrissat B."/>
            <person name="Martinez A.T."/>
            <person name="Otillar R."/>
            <person name="Spatafora J.W."/>
            <person name="Yadav J.S."/>
            <person name="Aerts A."/>
            <person name="Benoit I."/>
            <person name="Boyd A."/>
            <person name="Carlson A."/>
            <person name="Copeland A."/>
            <person name="Coutinho P.M."/>
            <person name="de Vries R.P."/>
            <person name="Ferreira P."/>
            <person name="Findley K."/>
            <person name="Foster B."/>
            <person name="Gaskell J."/>
            <person name="Glotzer D."/>
            <person name="Gorecki P."/>
            <person name="Heitman J."/>
            <person name="Hesse C."/>
            <person name="Hori C."/>
            <person name="Igarashi K."/>
            <person name="Jurgens J.A."/>
            <person name="Kallen N."/>
            <person name="Kersten P."/>
            <person name="Kohler A."/>
            <person name="Kuees U."/>
            <person name="Kumar T.K.A."/>
            <person name="Kuo A."/>
            <person name="LaButti K."/>
            <person name="Larrondo L.F."/>
            <person name="Lindquist E."/>
            <person name="Ling A."/>
            <person name="Lombard V."/>
            <person name="Lucas S."/>
            <person name="Lundell T."/>
            <person name="Martin R."/>
            <person name="McLaughlin D.J."/>
            <person name="Morgenstern I."/>
            <person name="Morin E."/>
            <person name="Murat C."/>
            <person name="Nagy L.G."/>
            <person name="Nolan M."/>
            <person name="Ohm R.A."/>
            <person name="Patyshakuliyeva A."/>
            <person name="Rokas A."/>
            <person name="Ruiz-Duenas F.J."/>
            <person name="Sabat G."/>
            <person name="Salamov A."/>
            <person name="Samejima M."/>
            <person name="Schmutz J."/>
            <person name="Slot J.C."/>
            <person name="St John F."/>
            <person name="Stenlid J."/>
            <person name="Sun H."/>
            <person name="Sun S."/>
            <person name="Syed K."/>
            <person name="Tsang A."/>
            <person name="Wiebenga A."/>
            <person name="Young D."/>
            <person name="Pisabarro A."/>
            <person name="Eastwood D.C."/>
            <person name="Martin F."/>
            <person name="Cullen D."/>
            <person name="Grigoriev I.V."/>
            <person name="Hibbett D.S."/>
        </authorList>
    </citation>
    <scope>NUCLEOTIDE SEQUENCE [LARGE SCALE GENOMIC DNA]</scope>
    <source>
        <strain evidence="6">TFB10046</strain>
    </source>
</reference>
<dbReference type="InParanoid" id="J0D1X2"/>
<keyword evidence="2 3" id="KW-0040">ANK repeat</keyword>
<dbReference type="AlphaFoldDB" id="J0D1X2"/>
<evidence type="ECO:0000256" key="3">
    <source>
        <dbReference type="PROSITE-ProRule" id="PRU00023"/>
    </source>
</evidence>
<feature type="repeat" description="ANK" evidence="3">
    <location>
        <begin position="100"/>
        <end position="132"/>
    </location>
</feature>
<dbReference type="OrthoDB" id="366390at2759"/>
<accession>J0D1X2</accession>
<evidence type="ECO:0000313" key="6">
    <source>
        <dbReference type="Proteomes" id="UP000006514"/>
    </source>
</evidence>
<dbReference type="PROSITE" id="PS50088">
    <property type="entry name" value="ANK_REPEAT"/>
    <property type="match status" value="2"/>
</dbReference>
<dbReference type="InterPro" id="IPR036770">
    <property type="entry name" value="Ankyrin_rpt-contain_sf"/>
</dbReference>
<dbReference type="Gene3D" id="1.25.40.20">
    <property type="entry name" value="Ankyrin repeat-containing domain"/>
    <property type="match status" value="1"/>
</dbReference>
<dbReference type="PROSITE" id="PS50297">
    <property type="entry name" value="ANK_REP_REGION"/>
    <property type="match status" value="2"/>
</dbReference>
<proteinExistence type="predicted"/>
<dbReference type="KEGG" id="adl:AURDEDRAFT_107030"/>
<dbReference type="SUPFAM" id="SSF48403">
    <property type="entry name" value="Ankyrin repeat"/>
    <property type="match status" value="1"/>
</dbReference>
<evidence type="ECO:0000313" key="5">
    <source>
        <dbReference type="EMBL" id="EJD40160.1"/>
    </source>
</evidence>
<dbReference type="eggNOG" id="KOG0504">
    <property type="taxonomic scope" value="Eukaryota"/>
</dbReference>
<dbReference type="PANTHER" id="PTHR24171:SF8">
    <property type="entry name" value="BRCA1-ASSOCIATED RING DOMAIN PROTEIN 1"/>
    <property type="match status" value="1"/>
</dbReference>
<dbReference type="InterPro" id="IPR002110">
    <property type="entry name" value="Ankyrin_rpt"/>
</dbReference>
<evidence type="ECO:0000256" key="2">
    <source>
        <dbReference type="ARBA" id="ARBA00023043"/>
    </source>
</evidence>
<protein>
    <submittedName>
        <fullName evidence="5">Ankyrin</fullName>
    </submittedName>
</protein>
<dbReference type="Proteomes" id="UP000006514">
    <property type="component" value="Unassembled WGS sequence"/>
</dbReference>
<keyword evidence="6" id="KW-1185">Reference proteome</keyword>
<dbReference type="GO" id="GO:0085020">
    <property type="term" value="P:protein K6-linked ubiquitination"/>
    <property type="evidence" value="ECO:0007669"/>
    <property type="project" value="TreeGrafter"/>
</dbReference>
<dbReference type="Pfam" id="PF12796">
    <property type="entry name" value="Ank_2"/>
    <property type="match status" value="1"/>
</dbReference>
<feature type="repeat" description="ANK" evidence="3">
    <location>
        <begin position="67"/>
        <end position="99"/>
    </location>
</feature>
<dbReference type="GO" id="GO:0004842">
    <property type="term" value="F:ubiquitin-protein transferase activity"/>
    <property type="evidence" value="ECO:0007669"/>
    <property type="project" value="TreeGrafter"/>
</dbReference>